<sequence>MTNDTPVNSKISLVIDNQTYIRIVSTKYSVKLWCASLELTDEEKIAAEGNIIEAVTVKPENDLSNKVKKDKITNIDYPPEVTTETEQLDSIEGEEQQTFLIRSVQDPQDKKEISLYDAIEKKIIIPESGIYRSTNGKEIPIPIAMTEGKITVEYQKTIRTKETKSTLGIITLKTLKESEETIETVIDVKSNKVLSKEDAQVNGILNEDLGLFLNTETGDKTSIDDAIQSGFIITTMREAEEITEVYAIRGIVDRKRMKIITFPEALHCGIIDKDNGVFIDTSTNEKLNFPEALARGFLKANKVENPNSLEVEPSNRMVIDKTNVIKKKIFGSLKVIKAFKEASRKEE</sequence>
<name>A0A7I8VKY0_9ANNE</name>
<dbReference type="OrthoDB" id="18740at2759"/>
<protein>
    <submittedName>
        <fullName evidence="1">DgyrCDS5250</fullName>
    </submittedName>
</protein>
<evidence type="ECO:0000313" key="1">
    <source>
        <dbReference type="EMBL" id="CAD5116350.1"/>
    </source>
</evidence>
<dbReference type="SUPFAM" id="SSF75399">
    <property type="entry name" value="Plakin repeat"/>
    <property type="match status" value="2"/>
</dbReference>
<dbReference type="SMART" id="SM00250">
    <property type="entry name" value="PLEC"/>
    <property type="match status" value="3"/>
</dbReference>
<proteinExistence type="predicted"/>
<gene>
    <name evidence="1" type="ORF">DGYR_LOCUS4987</name>
</gene>
<dbReference type="Proteomes" id="UP000549394">
    <property type="component" value="Unassembled WGS sequence"/>
</dbReference>
<comment type="caution">
    <text evidence="1">The sequence shown here is derived from an EMBL/GenBank/DDBJ whole genome shotgun (WGS) entry which is preliminary data.</text>
</comment>
<dbReference type="InterPro" id="IPR001101">
    <property type="entry name" value="Plectin_repeat"/>
</dbReference>
<keyword evidence="2" id="KW-1185">Reference proteome</keyword>
<reference evidence="1 2" key="1">
    <citation type="submission" date="2020-08" db="EMBL/GenBank/DDBJ databases">
        <authorList>
            <person name="Hejnol A."/>
        </authorList>
    </citation>
    <scope>NUCLEOTIDE SEQUENCE [LARGE SCALE GENOMIC DNA]</scope>
</reference>
<dbReference type="AlphaFoldDB" id="A0A7I8VKY0"/>
<dbReference type="EMBL" id="CAJFCJ010000006">
    <property type="protein sequence ID" value="CAD5116350.1"/>
    <property type="molecule type" value="Genomic_DNA"/>
</dbReference>
<dbReference type="GO" id="GO:0005856">
    <property type="term" value="C:cytoskeleton"/>
    <property type="evidence" value="ECO:0007669"/>
    <property type="project" value="InterPro"/>
</dbReference>
<evidence type="ECO:0000313" key="2">
    <source>
        <dbReference type="Proteomes" id="UP000549394"/>
    </source>
</evidence>
<dbReference type="Gene3D" id="3.90.1290.10">
    <property type="entry name" value="Plakin repeat"/>
    <property type="match status" value="1"/>
</dbReference>
<dbReference type="InterPro" id="IPR035915">
    <property type="entry name" value="Plakin_repeat_sf"/>
</dbReference>
<organism evidence="1 2">
    <name type="scientific">Dimorphilus gyrociliatus</name>
    <dbReference type="NCBI Taxonomy" id="2664684"/>
    <lineage>
        <taxon>Eukaryota</taxon>
        <taxon>Metazoa</taxon>
        <taxon>Spiralia</taxon>
        <taxon>Lophotrochozoa</taxon>
        <taxon>Annelida</taxon>
        <taxon>Polychaeta</taxon>
        <taxon>Polychaeta incertae sedis</taxon>
        <taxon>Dinophilidae</taxon>
        <taxon>Dimorphilus</taxon>
    </lineage>
</organism>
<accession>A0A7I8VKY0</accession>